<reference evidence="2" key="1">
    <citation type="submission" date="2020-12" db="EMBL/GenBank/DDBJ databases">
        <title>The Complete mitochondrial genome of Pseudagkistrodon rudis.</title>
        <authorList>
            <person name="Zhou Y.-N."/>
            <person name="Zhong J.-J."/>
            <person name="Zhang Z.-H."/>
            <person name="Ma L."/>
            <person name="Ding G.-H."/>
        </authorList>
    </citation>
    <scope>NUCLEOTIDE SEQUENCE</scope>
    <source>
        <tissue evidence="2">Muscle</tissue>
    </source>
</reference>
<evidence type="ECO:0000256" key="1">
    <source>
        <dbReference type="SAM" id="Phobius"/>
    </source>
</evidence>
<sequence length="54" mass="6440">MPQLDTIFISTIFLWTWMMLILLMKKIVSMSMVSPPKNLSYMKFNKQTLTLPWT</sequence>
<dbReference type="AlphaFoldDB" id="A0A7T6ZQV8"/>
<dbReference type="RefSeq" id="YP_010140421.1">
    <property type="nucleotide sequence ID" value="NC_056928.1"/>
</dbReference>
<proteinExistence type="predicted"/>
<keyword evidence="1" id="KW-0472">Membrane</keyword>
<feature type="transmembrane region" description="Helical" evidence="1">
    <location>
        <begin position="6"/>
        <end position="24"/>
    </location>
</feature>
<keyword evidence="1" id="KW-0812">Transmembrane</keyword>
<dbReference type="CTD" id="4509"/>
<dbReference type="GeneID" id="67134570"/>
<keyword evidence="1" id="KW-1133">Transmembrane helix</keyword>
<organism evidence="2">
    <name type="scientific">Pseudagkistrodon rudis</name>
    <name type="common">Red keelback</name>
    <dbReference type="NCBI Taxonomy" id="2759634"/>
    <lineage>
        <taxon>Eukaryota</taxon>
        <taxon>Metazoa</taxon>
        <taxon>Chordata</taxon>
        <taxon>Craniata</taxon>
        <taxon>Vertebrata</taxon>
        <taxon>Euteleostomi</taxon>
        <taxon>Lepidosauria</taxon>
        <taxon>Squamata</taxon>
        <taxon>Bifurcata</taxon>
        <taxon>Unidentata</taxon>
        <taxon>Episquamata</taxon>
        <taxon>Toxicofera</taxon>
        <taxon>Serpentes</taxon>
        <taxon>Colubroidea</taxon>
        <taxon>Colubridae</taxon>
        <taxon>Natricinae</taxon>
        <taxon>Pseudagkistrodon</taxon>
    </lineage>
</organism>
<protein>
    <submittedName>
        <fullName evidence="2">ATP synthase F0 subunit 8</fullName>
    </submittedName>
</protein>
<geneLocation type="mitochondrion" evidence="2"/>
<dbReference type="EMBL" id="MW327508">
    <property type="protein sequence ID" value="QQK90411.1"/>
    <property type="molecule type" value="Genomic_DNA"/>
</dbReference>
<gene>
    <name evidence="2" type="primary">ATP8</name>
</gene>
<evidence type="ECO:0000313" key="2">
    <source>
        <dbReference type="EMBL" id="QQK90411.1"/>
    </source>
</evidence>
<accession>A0A7T6ZQV8</accession>
<keyword evidence="2" id="KW-0496">Mitochondrion</keyword>
<name>A0A7T6ZQV8_9SAUR</name>